<proteinExistence type="predicted"/>
<protein>
    <submittedName>
        <fullName evidence="1">Uncharacterized protein</fullName>
    </submittedName>
</protein>
<gene>
    <name evidence="1" type="ORF">E2C01_061066</name>
</gene>
<reference evidence="1 2" key="1">
    <citation type="submission" date="2019-05" db="EMBL/GenBank/DDBJ databases">
        <title>Another draft genome of Portunus trituberculatus and its Hox gene families provides insights of decapod evolution.</title>
        <authorList>
            <person name="Jeong J.-H."/>
            <person name="Song I."/>
            <person name="Kim S."/>
            <person name="Choi T."/>
            <person name="Kim D."/>
            <person name="Ryu S."/>
            <person name="Kim W."/>
        </authorList>
    </citation>
    <scope>NUCLEOTIDE SEQUENCE [LARGE SCALE GENOMIC DNA]</scope>
    <source>
        <tissue evidence="1">Muscle</tissue>
    </source>
</reference>
<sequence>MICQFSKVMKPKRINNYFLNVVLKLGNRDYTFKTCRLKVSLPSHSDLETGGK</sequence>
<evidence type="ECO:0000313" key="1">
    <source>
        <dbReference type="EMBL" id="MPC66911.1"/>
    </source>
</evidence>
<keyword evidence="2" id="KW-1185">Reference proteome</keyword>
<dbReference type="EMBL" id="VSRR010025497">
    <property type="protein sequence ID" value="MPC66911.1"/>
    <property type="molecule type" value="Genomic_DNA"/>
</dbReference>
<comment type="caution">
    <text evidence="1">The sequence shown here is derived from an EMBL/GenBank/DDBJ whole genome shotgun (WGS) entry which is preliminary data.</text>
</comment>
<dbReference type="AlphaFoldDB" id="A0A5B7H2V4"/>
<name>A0A5B7H2V4_PORTR</name>
<dbReference type="Proteomes" id="UP000324222">
    <property type="component" value="Unassembled WGS sequence"/>
</dbReference>
<accession>A0A5B7H2V4</accession>
<evidence type="ECO:0000313" key="2">
    <source>
        <dbReference type="Proteomes" id="UP000324222"/>
    </source>
</evidence>
<organism evidence="1 2">
    <name type="scientific">Portunus trituberculatus</name>
    <name type="common">Swimming crab</name>
    <name type="synonym">Neptunus trituberculatus</name>
    <dbReference type="NCBI Taxonomy" id="210409"/>
    <lineage>
        <taxon>Eukaryota</taxon>
        <taxon>Metazoa</taxon>
        <taxon>Ecdysozoa</taxon>
        <taxon>Arthropoda</taxon>
        <taxon>Crustacea</taxon>
        <taxon>Multicrustacea</taxon>
        <taxon>Malacostraca</taxon>
        <taxon>Eumalacostraca</taxon>
        <taxon>Eucarida</taxon>
        <taxon>Decapoda</taxon>
        <taxon>Pleocyemata</taxon>
        <taxon>Brachyura</taxon>
        <taxon>Eubrachyura</taxon>
        <taxon>Portunoidea</taxon>
        <taxon>Portunidae</taxon>
        <taxon>Portuninae</taxon>
        <taxon>Portunus</taxon>
    </lineage>
</organism>